<gene>
    <name evidence="4" type="ORF">BLA24_22965</name>
</gene>
<dbReference type="PANTHER" id="PTHR34512:SF30">
    <property type="entry name" value="OUTER MEMBRANE PROTEIN ASSEMBLY FACTOR BAMB"/>
    <property type="match status" value="1"/>
</dbReference>
<evidence type="ECO:0000313" key="4">
    <source>
        <dbReference type="EMBL" id="PHQ48969.1"/>
    </source>
</evidence>
<feature type="region of interest" description="Disordered" evidence="1">
    <location>
        <begin position="1"/>
        <end position="38"/>
    </location>
</feature>
<organism evidence="4 5">
    <name type="scientific">Streptomyces cinnamoneus</name>
    <name type="common">Streptoverticillium cinnamoneum</name>
    <dbReference type="NCBI Taxonomy" id="53446"/>
    <lineage>
        <taxon>Bacteria</taxon>
        <taxon>Bacillati</taxon>
        <taxon>Actinomycetota</taxon>
        <taxon>Actinomycetes</taxon>
        <taxon>Kitasatosporales</taxon>
        <taxon>Streptomycetaceae</taxon>
        <taxon>Streptomyces</taxon>
        <taxon>Streptomyces cinnamoneus group</taxon>
    </lineage>
</organism>
<evidence type="ECO:0000313" key="5">
    <source>
        <dbReference type="Proteomes" id="UP000222531"/>
    </source>
</evidence>
<dbReference type="SUPFAM" id="SSF50998">
    <property type="entry name" value="Quinoprotein alcohol dehydrogenase-like"/>
    <property type="match status" value="1"/>
</dbReference>
<keyword evidence="5" id="KW-1185">Reference proteome</keyword>
<comment type="caution">
    <text evidence="4">The sequence shown here is derived from an EMBL/GenBank/DDBJ whole genome shotgun (WGS) entry which is preliminary data.</text>
</comment>
<evidence type="ECO:0000259" key="3">
    <source>
        <dbReference type="Pfam" id="PF13360"/>
    </source>
</evidence>
<reference evidence="4 5" key="1">
    <citation type="journal article" date="2017" name="Biochemistry">
        <title>Identification of the Biosynthetic Pathway for the Antibiotic Bicyclomycin.</title>
        <authorList>
            <person name="Patteson J."/>
            <person name="Cai W."/>
            <person name="Johnson R.A."/>
            <person name="Santa Maria K."/>
            <person name="Li B."/>
        </authorList>
    </citation>
    <scope>NUCLEOTIDE SEQUENCE [LARGE SCALE GENOMIC DNA]</scope>
    <source>
        <strain evidence="4 5">ATCC 21532</strain>
    </source>
</reference>
<dbReference type="RefSeq" id="WP_099200930.1">
    <property type="nucleotide sequence ID" value="NZ_JBIRXA010000030.1"/>
</dbReference>
<evidence type="ECO:0000256" key="2">
    <source>
        <dbReference type="SAM" id="Phobius"/>
    </source>
</evidence>
<dbReference type="Proteomes" id="UP000222531">
    <property type="component" value="Unassembled WGS sequence"/>
</dbReference>
<keyword evidence="2" id="KW-0472">Membrane</keyword>
<dbReference type="AlphaFoldDB" id="A0A2G1XCT0"/>
<dbReference type="InterPro" id="IPR015943">
    <property type="entry name" value="WD40/YVTN_repeat-like_dom_sf"/>
</dbReference>
<proteinExistence type="predicted"/>
<keyword evidence="2" id="KW-1133">Transmembrane helix</keyword>
<evidence type="ECO:0000256" key="1">
    <source>
        <dbReference type="SAM" id="MobiDB-lite"/>
    </source>
</evidence>
<dbReference type="PANTHER" id="PTHR34512">
    <property type="entry name" value="CELL SURFACE PROTEIN"/>
    <property type="match status" value="1"/>
</dbReference>
<dbReference type="Pfam" id="PF13360">
    <property type="entry name" value="PQQ_2"/>
    <property type="match status" value="2"/>
</dbReference>
<keyword evidence="2" id="KW-0812">Transmembrane</keyword>
<feature type="domain" description="Pyrrolo-quinoline quinone repeat" evidence="3">
    <location>
        <begin position="314"/>
        <end position="418"/>
    </location>
</feature>
<feature type="transmembrane region" description="Helical" evidence="2">
    <location>
        <begin position="43"/>
        <end position="63"/>
    </location>
</feature>
<dbReference type="InterPro" id="IPR011047">
    <property type="entry name" value="Quinoprotein_ADH-like_sf"/>
</dbReference>
<protein>
    <recommendedName>
        <fullName evidence="3">Pyrrolo-quinoline quinone repeat domain-containing protein</fullName>
    </recommendedName>
</protein>
<feature type="domain" description="Pyrrolo-quinoline quinone repeat" evidence="3">
    <location>
        <begin position="81"/>
        <end position="183"/>
    </location>
</feature>
<sequence length="476" mass="51191">MSQSPHYGYPPQTPPPPVTSSFTASRLSSGGGSGRGPLRRKTVLGGLALVLLLAVGAWAAWAFTGDDSPGAKKPAQTAKGPAAGSVAWMAKPRTTPEKKFNSALGTWFTDHLVVKAEPDMVTAYDVKSGEKKWSFILTGPLCAASRESEGNVAVVATMFGGHCIDLKAFDLRDGHRTWDELVLADSGLGDTLSPEKWGKSEPRIALHEGHVYMTWNTGEQTRRLSDGKRVDEQKHDACEWVDAAGGAQLISITYCGEKEIQIRSLDPGKLGKPRWSTAMPRNDGFLSIVSTRPLVLSQSPGKNSADDQFDFVTLDPATGKEKARIAYNRNWRLGDCFLVTSGCTGALVDQDSLYVAGQGLTYAYDLTGGKERWTYKGDANRSTAPVAVHDGRLAVYTPATSDRPGRLAYVATSSGKALRTVDHSNDARDRKNEAVMGRIAGFPRLVDERLLLIKDGGLADENEGVILAISAPEGKN</sequence>
<dbReference type="EMBL" id="NHZO01000154">
    <property type="protein sequence ID" value="PHQ48969.1"/>
    <property type="molecule type" value="Genomic_DNA"/>
</dbReference>
<dbReference type="OrthoDB" id="3944519at2"/>
<dbReference type="InterPro" id="IPR002372">
    <property type="entry name" value="PQQ_rpt_dom"/>
</dbReference>
<dbReference type="Gene3D" id="2.130.10.10">
    <property type="entry name" value="YVTN repeat-like/Quinoprotein amine dehydrogenase"/>
    <property type="match status" value="2"/>
</dbReference>
<name>A0A2G1XCT0_STRCJ</name>
<accession>A0A2G1XCT0</accession>